<keyword evidence="2 16" id="KW-0812">Transmembrane</keyword>
<dbReference type="CDD" id="cd11304">
    <property type="entry name" value="Cadherin_repeat"/>
    <property type="match status" value="2"/>
</dbReference>
<evidence type="ECO:0000256" key="9">
    <source>
        <dbReference type="ARBA" id="ARBA00023136"/>
    </source>
</evidence>
<dbReference type="InterPro" id="IPR002126">
    <property type="entry name" value="Cadherin-like_dom"/>
</dbReference>
<keyword evidence="1" id="KW-1003">Cell membrane</keyword>
<evidence type="ECO:0000256" key="1">
    <source>
        <dbReference type="ARBA" id="ARBA00022475"/>
    </source>
</evidence>
<evidence type="ECO:0000256" key="11">
    <source>
        <dbReference type="ARBA" id="ARBA00023257"/>
    </source>
</evidence>
<keyword evidence="10" id="KW-0325">Glycoprotein</keyword>
<feature type="compositionally biased region" description="Acidic residues" evidence="15">
    <location>
        <begin position="1111"/>
        <end position="1133"/>
    </location>
</feature>
<keyword evidence="9 16" id="KW-0472">Membrane</keyword>
<evidence type="ECO:0000256" key="2">
    <source>
        <dbReference type="ARBA" id="ARBA00022692"/>
    </source>
</evidence>
<dbReference type="GO" id="GO:0007156">
    <property type="term" value="P:homophilic cell adhesion via plasma membrane adhesion molecules"/>
    <property type="evidence" value="ECO:0007669"/>
    <property type="project" value="InterPro"/>
</dbReference>
<evidence type="ECO:0000256" key="10">
    <source>
        <dbReference type="ARBA" id="ARBA00023180"/>
    </source>
</evidence>
<comment type="caution">
    <text evidence="19">The sequence shown here is derived from an EMBL/GenBank/DDBJ whole genome shotgun (WGS) entry which is preliminary data.</text>
</comment>
<comment type="subcellular location">
    <subcellularLocation>
        <location evidence="12">Postsynaptic cell membrane</location>
        <topology evidence="12">Single-pass type I membrane protein</topology>
    </subcellularLocation>
</comment>
<dbReference type="SUPFAM" id="SSF49313">
    <property type="entry name" value="Cadherin-like"/>
    <property type="match status" value="1"/>
</dbReference>
<evidence type="ECO:0000256" key="12">
    <source>
        <dbReference type="ARBA" id="ARBA00035006"/>
    </source>
</evidence>
<protein>
    <recommendedName>
        <fullName evidence="18">Cadherin domain-containing protein</fullName>
    </recommendedName>
</protein>
<comment type="similarity">
    <text evidence="13">Belongs to the calsyntenin family.</text>
</comment>
<evidence type="ECO:0000256" key="17">
    <source>
        <dbReference type="SAM" id="SignalP"/>
    </source>
</evidence>
<feature type="region of interest" description="Disordered" evidence="15">
    <location>
        <begin position="411"/>
        <end position="436"/>
    </location>
</feature>
<feature type="region of interest" description="Disordered" evidence="15">
    <location>
        <begin position="1099"/>
        <end position="1203"/>
    </location>
</feature>
<reference evidence="19 20" key="1">
    <citation type="journal article" date="2016" name="Nat. Commun.">
        <title>Extremotolerant tardigrade genome and improved radiotolerance of human cultured cells by tardigrade-unique protein.</title>
        <authorList>
            <person name="Hashimoto T."/>
            <person name="Horikawa D.D."/>
            <person name="Saito Y."/>
            <person name="Kuwahara H."/>
            <person name="Kozuka-Hata H."/>
            <person name="Shin-I T."/>
            <person name="Minakuchi Y."/>
            <person name="Ohishi K."/>
            <person name="Motoyama A."/>
            <person name="Aizu T."/>
            <person name="Enomoto A."/>
            <person name="Kondo K."/>
            <person name="Tanaka S."/>
            <person name="Hara Y."/>
            <person name="Koshikawa S."/>
            <person name="Sagara H."/>
            <person name="Miura T."/>
            <person name="Yokobori S."/>
            <person name="Miyagawa K."/>
            <person name="Suzuki Y."/>
            <person name="Kubo T."/>
            <person name="Oyama M."/>
            <person name="Kohara Y."/>
            <person name="Fujiyama A."/>
            <person name="Arakawa K."/>
            <person name="Katayama T."/>
            <person name="Toyoda A."/>
            <person name="Kunieda T."/>
        </authorList>
    </citation>
    <scope>NUCLEOTIDE SEQUENCE [LARGE SCALE GENOMIC DNA]</scope>
    <source>
        <strain evidence="19 20">YOKOZUNA-1</strain>
    </source>
</reference>
<feature type="compositionally biased region" description="Basic and acidic residues" evidence="15">
    <location>
        <begin position="1185"/>
        <end position="1197"/>
    </location>
</feature>
<dbReference type="Pfam" id="PF19699">
    <property type="entry name" value="CLSTN_C"/>
    <property type="match status" value="1"/>
</dbReference>
<evidence type="ECO:0000259" key="18">
    <source>
        <dbReference type="PROSITE" id="PS50268"/>
    </source>
</evidence>
<evidence type="ECO:0000256" key="4">
    <source>
        <dbReference type="ARBA" id="ARBA00022737"/>
    </source>
</evidence>
<dbReference type="GO" id="GO:0005509">
    <property type="term" value="F:calcium ion binding"/>
    <property type="evidence" value="ECO:0007669"/>
    <property type="project" value="UniProtKB-UniRule"/>
</dbReference>
<keyword evidence="7 16" id="KW-1133">Transmembrane helix</keyword>
<evidence type="ECO:0000256" key="16">
    <source>
        <dbReference type="SAM" id="Phobius"/>
    </source>
</evidence>
<feature type="domain" description="Cadherin" evidence="18">
    <location>
        <begin position="162"/>
        <end position="223"/>
    </location>
</feature>
<evidence type="ECO:0000256" key="3">
    <source>
        <dbReference type="ARBA" id="ARBA00022729"/>
    </source>
</evidence>
<evidence type="ECO:0000256" key="15">
    <source>
        <dbReference type="SAM" id="MobiDB-lite"/>
    </source>
</evidence>
<name>A0A1D1US49_RAMVA</name>
<feature type="transmembrane region" description="Helical" evidence="16">
    <location>
        <begin position="991"/>
        <end position="1014"/>
    </location>
</feature>
<dbReference type="STRING" id="947166.A0A1D1US49"/>
<keyword evidence="4" id="KW-0677">Repeat</keyword>
<dbReference type="Pfam" id="PF00028">
    <property type="entry name" value="Cadherin"/>
    <property type="match status" value="1"/>
</dbReference>
<keyword evidence="8" id="KW-0770">Synapse</keyword>
<dbReference type="PROSITE" id="PS50268">
    <property type="entry name" value="CADHERIN_2"/>
    <property type="match status" value="2"/>
</dbReference>
<feature type="compositionally biased region" description="Acidic residues" evidence="15">
    <location>
        <begin position="1144"/>
        <end position="1153"/>
    </location>
</feature>
<dbReference type="PANTHER" id="PTHR14139:SF2">
    <property type="entry name" value="CALSYNTENIN-1"/>
    <property type="match status" value="1"/>
</dbReference>
<gene>
    <name evidence="19" type="primary">RvY_03526-1</name>
    <name evidence="19" type="synonym">RvY_03526.1</name>
    <name evidence="19" type="ORF">RvY_03526</name>
</gene>
<dbReference type="PANTHER" id="PTHR14139">
    <property type="entry name" value="CALSYNTENIN"/>
    <property type="match status" value="1"/>
</dbReference>
<keyword evidence="6" id="KW-0130">Cell adhesion</keyword>
<dbReference type="AlphaFoldDB" id="A0A1D1US49"/>
<dbReference type="Proteomes" id="UP000186922">
    <property type="component" value="Unassembled WGS sequence"/>
</dbReference>
<dbReference type="Gene3D" id="2.60.40.60">
    <property type="entry name" value="Cadherins"/>
    <property type="match status" value="2"/>
</dbReference>
<feature type="domain" description="Cadherin" evidence="18">
    <location>
        <begin position="224"/>
        <end position="326"/>
    </location>
</feature>
<keyword evidence="5 14" id="KW-0106">Calcium</keyword>
<keyword evidence="20" id="KW-1185">Reference proteome</keyword>
<dbReference type="FunFam" id="2.60.40.60:FF:000025">
    <property type="entry name" value="Calsyntenin 1"/>
    <property type="match status" value="1"/>
</dbReference>
<evidence type="ECO:0000256" key="8">
    <source>
        <dbReference type="ARBA" id="ARBA00023018"/>
    </source>
</evidence>
<keyword evidence="3 17" id="KW-0732">Signal</keyword>
<evidence type="ECO:0000256" key="13">
    <source>
        <dbReference type="ARBA" id="ARBA00035015"/>
    </source>
</evidence>
<evidence type="ECO:0000256" key="6">
    <source>
        <dbReference type="ARBA" id="ARBA00022889"/>
    </source>
</evidence>
<evidence type="ECO:0000256" key="14">
    <source>
        <dbReference type="PROSITE-ProRule" id="PRU00043"/>
    </source>
</evidence>
<dbReference type="GO" id="GO:0050806">
    <property type="term" value="P:positive regulation of synaptic transmission"/>
    <property type="evidence" value="ECO:0007669"/>
    <property type="project" value="TreeGrafter"/>
</dbReference>
<dbReference type="SUPFAM" id="SSF49899">
    <property type="entry name" value="Concanavalin A-like lectins/glucanases"/>
    <property type="match status" value="1"/>
</dbReference>
<dbReference type="GO" id="GO:0045211">
    <property type="term" value="C:postsynaptic membrane"/>
    <property type="evidence" value="ECO:0007669"/>
    <property type="project" value="UniProtKB-SubCell"/>
</dbReference>
<evidence type="ECO:0000256" key="7">
    <source>
        <dbReference type="ARBA" id="ARBA00022989"/>
    </source>
</evidence>
<dbReference type="InterPro" id="IPR045588">
    <property type="entry name" value="CLSTN_C"/>
</dbReference>
<evidence type="ECO:0000313" key="19">
    <source>
        <dbReference type="EMBL" id="GAU91225.1"/>
    </source>
</evidence>
<dbReference type="SMART" id="SM00112">
    <property type="entry name" value="CA"/>
    <property type="match status" value="2"/>
</dbReference>
<sequence length="1203" mass="135036">MCSRHLAATWTLFLAILSSQHISARAPKFAIGQNLRAFHRTHHIEGEERVAEAYHVYVTENTKELIVEPAIRVLPLEEEGGSAALHAQDKKLKQADVCHYKILPLVNNKVHNGTRQNDVEDLPDEQGLKRHRPPKARLEEGEDYREDEDEEEEEEPNQELPFTIRPSKENKREAVLQSTINLNCEHKASYEFDIVAVSCAGHVSQSARVKVAVEDVNEYEPKFAKREYSGSIQEGVVTHSIVQVQALDEDCDKTLYGKIQRYELIDSKGAPFYIDELGNIGNLRPLNYSHQPNFVLTVVAFDGGKKRTLHPATVRIDVKPLCAPRWQGIPARVDYSLESSPAPLYKQSKLELCTASLKDCQQLEKITGHVTLNNDHIGKGCDREDKLPVEVQRKRCLSKWRPHSSLIELLPQRPSSSSHGSTLPKMDGSGSMRQQGSNILQFDGASTAIVLTSDKVSADTFNRSFTISSWLKRQAPLNKTFDHKYPKESILCISDDHQRSRHHVSLYVRNCRLSLLLRRETRAGDQVTVFRPAEWRWDLEEQLCGGHWHHYAISVNYPDVKLFIDGKEFEDDAATEIIDDWALHPIKGLQTTTVVGACWQGAQQRMDQHLKGYLDGLSVLVNDTEEESVLQCLQKCAERLTVADSASSAQAVFSMLDSDENEMLVEGYDVAAFQNLMQKIGYENDRTYPTPGLRFINLRTSYQCKSTDQNGSVHSLSHNLPDVSMRIEVGVAAPPVISLTGPSSLTIDGMENADALVLHSGMKVLDSLTISVMRSAAHSSDDKEAKMSASMPDYDSLVRKFSREIILLDLCTLTLHNDNKEEEVTLVLSDDLAKPLKMDIRQVKDSLHDKQWTIQGSGVNNEIPDFLTLLRDVRLKFINDKPPINSNILLQLGLTCVEMFSKVPSAEYVLQVNLKNFERVEKAVVMHTMEAGSVRRSIQQSNMAVHTEHISIGRPSVARTLDVDAFYGPRSIFSVPQYHSSAHAEHLGANGIAITAVVVVCVAVLIVVVVVAILKIRVIQIQDKNHHLQNSPSRAKKALPPSLKALGKMRRTLRKRQTSADLDHDDLDFEDEDVEKGSTIKPKGDMVWDDGGMSITINPLETMQVGGGSDAEYDDHEEEEEFERDYDETDEEAEVRGPGRLVQEEEDSSAECEECSKPNRQGLVQGQADPHQSIRRSQSCLETVSKGKDSRMTRSELEWDDQI</sequence>
<dbReference type="InterPro" id="IPR013320">
    <property type="entry name" value="ConA-like_dom_sf"/>
</dbReference>
<dbReference type="OrthoDB" id="10012272at2759"/>
<accession>A0A1D1US49</accession>
<proteinExistence type="inferred from homology"/>
<feature type="region of interest" description="Disordered" evidence="15">
    <location>
        <begin position="111"/>
        <end position="168"/>
    </location>
</feature>
<dbReference type="InterPro" id="IPR015919">
    <property type="entry name" value="Cadherin-like_sf"/>
</dbReference>
<dbReference type="PRINTS" id="PR00205">
    <property type="entry name" value="CADHERIN"/>
</dbReference>
<evidence type="ECO:0000256" key="5">
    <source>
        <dbReference type="ARBA" id="ARBA00022837"/>
    </source>
</evidence>
<organism evidence="19 20">
    <name type="scientific">Ramazzottius varieornatus</name>
    <name type="common">Water bear</name>
    <name type="synonym">Tardigrade</name>
    <dbReference type="NCBI Taxonomy" id="947166"/>
    <lineage>
        <taxon>Eukaryota</taxon>
        <taxon>Metazoa</taxon>
        <taxon>Ecdysozoa</taxon>
        <taxon>Tardigrada</taxon>
        <taxon>Eutardigrada</taxon>
        <taxon>Parachela</taxon>
        <taxon>Hypsibioidea</taxon>
        <taxon>Ramazzottiidae</taxon>
        <taxon>Ramazzottius</taxon>
    </lineage>
</organism>
<dbReference type="EMBL" id="BDGG01000002">
    <property type="protein sequence ID" value="GAU91225.1"/>
    <property type="molecule type" value="Genomic_DNA"/>
</dbReference>
<feature type="signal peptide" evidence="17">
    <location>
        <begin position="1"/>
        <end position="24"/>
    </location>
</feature>
<keyword evidence="11" id="KW-0628">Postsynaptic cell membrane</keyword>
<dbReference type="GO" id="GO:0009986">
    <property type="term" value="C:cell surface"/>
    <property type="evidence" value="ECO:0007669"/>
    <property type="project" value="TreeGrafter"/>
</dbReference>
<dbReference type="Gene3D" id="2.60.120.200">
    <property type="match status" value="1"/>
</dbReference>
<feature type="chain" id="PRO_5008897560" description="Cadherin domain-containing protein" evidence="17">
    <location>
        <begin position="25"/>
        <end position="1203"/>
    </location>
</feature>
<dbReference type="GO" id="GO:0051965">
    <property type="term" value="P:positive regulation of synapse assembly"/>
    <property type="evidence" value="ECO:0007669"/>
    <property type="project" value="TreeGrafter"/>
</dbReference>
<feature type="compositionally biased region" description="Acidic residues" evidence="15">
    <location>
        <begin position="140"/>
        <end position="157"/>
    </location>
</feature>
<evidence type="ECO:0000313" key="20">
    <source>
        <dbReference type="Proteomes" id="UP000186922"/>
    </source>
</evidence>